<dbReference type="Gene3D" id="3.40.50.1820">
    <property type="entry name" value="alpha/beta hydrolase"/>
    <property type="match status" value="1"/>
</dbReference>
<gene>
    <name evidence="3" type="ORF">MED92_16360</name>
</gene>
<sequence length="255" mass="27778">MGLHVERVGGEGKPELVMLHGWGMNSSIWSGVVENLASNYSITLIDLPGLGRSVSYPEPYTSDGVIQMLADAAPEKASWIGWSMGGQLAIQFADRYPERVERLVTIASNPCFVQKPDWRSAMDEETHNAFEISLSENVAKTLSRFAMLQTQGAEAARDTLKQLKAALKVAEPSAPVESLGLLREDVRSQLSALKMPLLQMFGEKDLLVPVSAALECDALTSRASIVYPGAGHLPFISHQAELVSDLTRFLQEPLA</sequence>
<dbReference type="InterPro" id="IPR000073">
    <property type="entry name" value="AB_hydrolase_1"/>
</dbReference>
<dbReference type="InterPro" id="IPR050266">
    <property type="entry name" value="AB_hydrolase_sf"/>
</dbReference>
<feature type="domain" description="AB hydrolase-1" evidence="2">
    <location>
        <begin position="16"/>
        <end position="238"/>
    </location>
</feature>
<dbReference type="PANTHER" id="PTHR43798:SF31">
    <property type="entry name" value="AB HYDROLASE SUPERFAMILY PROTEIN YCLE"/>
    <property type="match status" value="1"/>
</dbReference>
<dbReference type="GO" id="GO:0016020">
    <property type="term" value="C:membrane"/>
    <property type="evidence" value="ECO:0007669"/>
    <property type="project" value="TreeGrafter"/>
</dbReference>
<protein>
    <submittedName>
        <fullName evidence="3">Putative biotin biosynthesis protein</fullName>
    </submittedName>
</protein>
<proteinExistence type="predicted"/>
<evidence type="ECO:0000313" key="3">
    <source>
        <dbReference type="EMBL" id="EAR60837.1"/>
    </source>
</evidence>
<dbReference type="PANTHER" id="PTHR43798">
    <property type="entry name" value="MONOACYLGLYCEROL LIPASE"/>
    <property type="match status" value="1"/>
</dbReference>
<dbReference type="Pfam" id="PF00561">
    <property type="entry name" value="Abhydrolase_1"/>
    <property type="match status" value="1"/>
</dbReference>
<dbReference type="InterPro" id="IPR029058">
    <property type="entry name" value="AB_hydrolase_fold"/>
</dbReference>
<dbReference type="EMBL" id="AAOW01000013">
    <property type="protein sequence ID" value="EAR60837.1"/>
    <property type="molecule type" value="Genomic_DNA"/>
</dbReference>
<evidence type="ECO:0000313" key="4">
    <source>
        <dbReference type="Proteomes" id="UP000002171"/>
    </source>
</evidence>
<comment type="caution">
    <text evidence="3">The sequence shown here is derived from an EMBL/GenBank/DDBJ whole genome shotgun (WGS) entry which is preliminary data.</text>
</comment>
<accession>A0A7U8GQZ9</accession>
<dbReference type="Proteomes" id="UP000002171">
    <property type="component" value="Unassembled WGS sequence"/>
</dbReference>
<keyword evidence="1" id="KW-0378">Hydrolase</keyword>
<evidence type="ECO:0000256" key="1">
    <source>
        <dbReference type="ARBA" id="ARBA00022801"/>
    </source>
</evidence>
<dbReference type="RefSeq" id="WP_007020937.1">
    <property type="nucleotide sequence ID" value="NZ_CH724125.1"/>
</dbReference>
<dbReference type="OrthoDB" id="9780744at2"/>
<evidence type="ECO:0000259" key="2">
    <source>
        <dbReference type="Pfam" id="PF00561"/>
    </source>
</evidence>
<dbReference type="PRINTS" id="PR00111">
    <property type="entry name" value="ABHYDROLASE"/>
</dbReference>
<dbReference type="AlphaFoldDB" id="A0A7U8GQZ9"/>
<organism evidence="3 4">
    <name type="scientific">Neptuniibacter caesariensis</name>
    <dbReference type="NCBI Taxonomy" id="207954"/>
    <lineage>
        <taxon>Bacteria</taxon>
        <taxon>Pseudomonadati</taxon>
        <taxon>Pseudomonadota</taxon>
        <taxon>Gammaproteobacteria</taxon>
        <taxon>Oceanospirillales</taxon>
        <taxon>Oceanospirillaceae</taxon>
        <taxon>Neptuniibacter</taxon>
    </lineage>
</organism>
<dbReference type="SUPFAM" id="SSF53474">
    <property type="entry name" value="alpha/beta-Hydrolases"/>
    <property type="match status" value="1"/>
</dbReference>
<reference evidence="3 4" key="1">
    <citation type="submission" date="2006-02" db="EMBL/GenBank/DDBJ databases">
        <authorList>
            <person name="Pinhassi J."/>
            <person name="Pedros-Alio C."/>
            <person name="Ferriera S."/>
            <person name="Johnson J."/>
            <person name="Kravitz S."/>
            <person name="Halpern A."/>
            <person name="Remington K."/>
            <person name="Beeson K."/>
            <person name="Tran B."/>
            <person name="Rogers Y.-H."/>
            <person name="Friedman R."/>
            <person name="Venter J.C."/>
        </authorList>
    </citation>
    <scope>NUCLEOTIDE SEQUENCE [LARGE SCALE GENOMIC DNA]</scope>
    <source>
        <strain evidence="3 4">MED92</strain>
    </source>
</reference>
<keyword evidence="4" id="KW-1185">Reference proteome</keyword>
<dbReference type="GO" id="GO:0016787">
    <property type="term" value="F:hydrolase activity"/>
    <property type="evidence" value="ECO:0007669"/>
    <property type="project" value="UniProtKB-KW"/>
</dbReference>
<name>A0A7U8GQZ9_NEPCE</name>